<sequence length="94" mass="10318">MDTIGLTYANTNALILFLNSILRYPNIPLRKSVNAESINRSSEGTEILNLIFIKQDPASIPFIINPPPGMKPLNYFAAGSTIGINILSFNQLNP</sequence>
<gene>
    <name evidence="1" type="ORF">EZS28_039275</name>
</gene>
<accession>A0A5J4U4E7</accession>
<dbReference type="EMBL" id="SNRW01020713">
    <property type="protein sequence ID" value="KAA6365198.1"/>
    <property type="molecule type" value="Genomic_DNA"/>
</dbReference>
<name>A0A5J4U4E7_9EUKA</name>
<evidence type="ECO:0000313" key="2">
    <source>
        <dbReference type="Proteomes" id="UP000324800"/>
    </source>
</evidence>
<proteinExistence type="predicted"/>
<dbReference type="AlphaFoldDB" id="A0A5J4U4E7"/>
<dbReference type="Proteomes" id="UP000324800">
    <property type="component" value="Unassembled WGS sequence"/>
</dbReference>
<protein>
    <submittedName>
        <fullName evidence="1">Uncharacterized protein</fullName>
    </submittedName>
</protein>
<reference evidence="1 2" key="1">
    <citation type="submission" date="2019-03" db="EMBL/GenBank/DDBJ databases">
        <title>Single cell metagenomics reveals metabolic interactions within the superorganism composed of flagellate Streblomastix strix and complex community of Bacteroidetes bacteria on its surface.</title>
        <authorList>
            <person name="Treitli S.C."/>
            <person name="Kolisko M."/>
            <person name="Husnik F."/>
            <person name="Keeling P."/>
            <person name="Hampl V."/>
        </authorList>
    </citation>
    <scope>NUCLEOTIDE SEQUENCE [LARGE SCALE GENOMIC DNA]</scope>
    <source>
        <strain evidence="1">ST1C</strain>
    </source>
</reference>
<organism evidence="1 2">
    <name type="scientific">Streblomastix strix</name>
    <dbReference type="NCBI Taxonomy" id="222440"/>
    <lineage>
        <taxon>Eukaryota</taxon>
        <taxon>Metamonada</taxon>
        <taxon>Preaxostyla</taxon>
        <taxon>Oxymonadida</taxon>
        <taxon>Streblomastigidae</taxon>
        <taxon>Streblomastix</taxon>
    </lineage>
</organism>
<evidence type="ECO:0000313" key="1">
    <source>
        <dbReference type="EMBL" id="KAA6365198.1"/>
    </source>
</evidence>
<comment type="caution">
    <text evidence="1">The sequence shown here is derived from an EMBL/GenBank/DDBJ whole genome shotgun (WGS) entry which is preliminary data.</text>
</comment>